<dbReference type="PRINTS" id="PR00081">
    <property type="entry name" value="GDHRDH"/>
</dbReference>
<dbReference type="EMBL" id="QRDW01000001">
    <property type="protein sequence ID" value="RED53825.1"/>
    <property type="molecule type" value="Genomic_DNA"/>
</dbReference>
<dbReference type="RefSeq" id="WP_115934930.1">
    <property type="nucleotide sequence ID" value="NZ_QRDW01000001.1"/>
</dbReference>
<sequence length="259" mass="27593">MKKLENKRCLITGAARGIGQAIATAFSEAGAEVILTDKNIQAGSLLAQQLGCIFEPLDVRLEADWDRIAFTYPDMDVVVNNVGITGFEEEAHPHDPEQASLEHWRAVHAVNLDGVFLGCRYAIRAMRPSGRGSIINISSRSGMVGIPLAAAYASSKAAVRNHSKSVALYCAQQGLDIRCNSIHPGAILTPMWEAMLGEGEEREKNLRTFTKDVPAGRFGQPEEVAALALLLASDDACYMTGAELTLDGGLLAGTAASPG</sequence>
<dbReference type="Pfam" id="PF13561">
    <property type="entry name" value="adh_short_C2"/>
    <property type="match status" value="1"/>
</dbReference>
<evidence type="ECO:0000313" key="2">
    <source>
        <dbReference type="EMBL" id="RED53825.1"/>
    </source>
</evidence>
<dbReference type="Proteomes" id="UP000256845">
    <property type="component" value="Unassembled WGS sequence"/>
</dbReference>
<dbReference type="PANTHER" id="PTHR42760">
    <property type="entry name" value="SHORT-CHAIN DEHYDROGENASES/REDUCTASES FAMILY MEMBER"/>
    <property type="match status" value="1"/>
</dbReference>
<comment type="caution">
    <text evidence="2">The sequence shown here is derived from an EMBL/GenBank/DDBJ whole genome shotgun (WGS) entry which is preliminary data.</text>
</comment>
<dbReference type="InterPro" id="IPR036291">
    <property type="entry name" value="NAD(P)-bd_dom_sf"/>
</dbReference>
<dbReference type="Gene3D" id="3.40.50.720">
    <property type="entry name" value="NAD(P)-binding Rossmann-like Domain"/>
    <property type="match status" value="1"/>
</dbReference>
<dbReference type="InterPro" id="IPR002347">
    <property type="entry name" value="SDR_fam"/>
</dbReference>
<gene>
    <name evidence="2" type="ORF">DFP90_101624</name>
</gene>
<keyword evidence="3" id="KW-1185">Reference proteome</keyword>
<dbReference type="SUPFAM" id="SSF51735">
    <property type="entry name" value="NAD(P)-binding Rossmann-fold domains"/>
    <property type="match status" value="1"/>
</dbReference>
<accession>A0A3D9HWN4</accession>
<protein>
    <submittedName>
        <fullName evidence="2">NAD(P)-dependent dehydrogenase (Short-subunit alcohol dehydrogenase family)</fullName>
    </submittedName>
</protein>
<proteinExistence type="inferred from homology"/>
<evidence type="ECO:0000313" key="3">
    <source>
        <dbReference type="Proteomes" id="UP000256845"/>
    </source>
</evidence>
<evidence type="ECO:0000256" key="1">
    <source>
        <dbReference type="ARBA" id="ARBA00006484"/>
    </source>
</evidence>
<dbReference type="PRINTS" id="PR00080">
    <property type="entry name" value="SDRFAMILY"/>
</dbReference>
<dbReference type="OrthoDB" id="7499742at2"/>
<name>A0A3D9HWN4_9PROT</name>
<dbReference type="FunFam" id="3.40.50.720:FF:000084">
    <property type="entry name" value="Short-chain dehydrogenase reductase"/>
    <property type="match status" value="1"/>
</dbReference>
<organism evidence="2 3">
    <name type="scientific">Aestuariispira insulae</name>
    <dbReference type="NCBI Taxonomy" id="1461337"/>
    <lineage>
        <taxon>Bacteria</taxon>
        <taxon>Pseudomonadati</taxon>
        <taxon>Pseudomonadota</taxon>
        <taxon>Alphaproteobacteria</taxon>
        <taxon>Rhodospirillales</taxon>
        <taxon>Kiloniellaceae</taxon>
        <taxon>Aestuariispira</taxon>
    </lineage>
</organism>
<comment type="similarity">
    <text evidence="1">Belongs to the short-chain dehydrogenases/reductases (SDR) family.</text>
</comment>
<reference evidence="2 3" key="1">
    <citation type="submission" date="2018-07" db="EMBL/GenBank/DDBJ databases">
        <title>Genomic Encyclopedia of Type Strains, Phase III (KMG-III): the genomes of soil and plant-associated and newly described type strains.</title>
        <authorList>
            <person name="Whitman W."/>
        </authorList>
    </citation>
    <scope>NUCLEOTIDE SEQUENCE [LARGE SCALE GENOMIC DNA]</scope>
    <source>
        <strain evidence="2 3">CECT 8488</strain>
    </source>
</reference>
<dbReference type="AlphaFoldDB" id="A0A3D9HWN4"/>
<dbReference type="GO" id="GO:0016616">
    <property type="term" value="F:oxidoreductase activity, acting on the CH-OH group of donors, NAD or NADP as acceptor"/>
    <property type="evidence" value="ECO:0007669"/>
    <property type="project" value="TreeGrafter"/>
</dbReference>